<sequence length="355" mass="39674">MGHRAMLVNAIPIEVKTIAIEEEMVSVEEDDLAGLEDASSDGEDDNYEAEVSDGETASTGTPPVRKMHRKRARVDNAEPLPLMEGEGRSFRVLGFNQNQRAAFVQILMRSIMVSVEEDDLAGLEDASSDGEDDNYEAEVSDGETASTGTPPVRKMHRKRARVDNAEPLPLMEGEGRSFRVLGFNQNQRAAFVQILMRSGVASMIFHLNLFDCDSNLNLRFGVGNFDWAEFTPRLKQKTFEEIRDYGTLFLSHIAEDITDSATFSDGVPKEGLRIQDVLVRIAVLLLVREKYEVFVEIKLFSKSMNVVLSPNGELDPLRVNFPIPSEIWPHSIQKSSALEFSEITESAPKFSEILE</sequence>
<name>A0ABC8T3S0_9AQUA</name>
<organism evidence="3 4">
    <name type="scientific">Ilex paraguariensis</name>
    <name type="common">yerba mate</name>
    <dbReference type="NCBI Taxonomy" id="185542"/>
    <lineage>
        <taxon>Eukaryota</taxon>
        <taxon>Viridiplantae</taxon>
        <taxon>Streptophyta</taxon>
        <taxon>Embryophyta</taxon>
        <taxon>Tracheophyta</taxon>
        <taxon>Spermatophyta</taxon>
        <taxon>Magnoliopsida</taxon>
        <taxon>eudicotyledons</taxon>
        <taxon>Gunneridae</taxon>
        <taxon>Pentapetalae</taxon>
        <taxon>asterids</taxon>
        <taxon>campanulids</taxon>
        <taxon>Aquifoliales</taxon>
        <taxon>Aquifoliaceae</taxon>
        <taxon>Ilex</taxon>
    </lineage>
</organism>
<evidence type="ECO:0000259" key="2">
    <source>
        <dbReference type="SMART" id="SM01146"/>
    </source>
</evidence>
<keyword evidence="4" id="KW-1185">Reference proteome</keyword>
<protein>
    <recommendedName>
        <fullName evidence="2">CHD subfamily II SANT-like domain-containing protein</fullName>
    </recommendedName>
</protein>
<dbReference type="Pfam" id="PF06461">
    <property type="entry name" value="CHDII_SANT-like"/>
    <property type="match status" value="3"/>
</dbReference>
<dbReference type="EMBL" id="CAUOFW020003724">
    <property type="protein sequence ID" value="CAK9161667.1"/>
    <property type="molecule type" value="Genomic_DNA"/>
</dbReference>
<reference evidence="3 4" key="1">
    <citation type="submission" date="2024-02" db="EMBL/GenBank/DDBJ databases">
        <authorList>
            <person name="Vignale AGUSTIN F."/>
            <person name="Sosa J E."/>
            <person name="Modenutti C."/>
        </authorList>
    </citation>
    <scope>NUCLEOTIDE SEQUENCE [LARGE SCALE GENOMIC DNA]</scope>
</reference>
<feature type="compositionally biased region" description="Acidic residues" evidence="1">
    <location>
        <begin position="123"/>
        <end position="141"/>
    </location>
</feature>
<evidence type="ECO:0000313" key="3">
    <source>
        <dbReference type="EMBL" id="CAK9161667.1"/>
    </source>
</evidence>
<feature type="region of interest" description="Disordered" evidence="1">
    <location>
        <begin position="123"/>
        <end position="159"/>
    </location>
</feature>
<dbReference type="InterPro" id="IPR009462">
    <property type="entry name" value="CHD_II_SANT-like"/>
</dbReference>
<comment type="caution">
    <text evidence="3">The sequence shown here is derived from an EMBL/GenBank/DDBJ whole genome shotgun (WGS) entry which is preliminary data.</text>
</comment>
<feature type="domain" description="CHD subfamily II SANT-like" evidence="2">
    <location>
        <begin position="127"/>
        <end position="305"/>
    </location>
</feature>
<gene>
    <name evidence="3" type="ORF">ILEXP_LOCUS30488</name>
</gene>
<evidence type="ECO:0000256" key="1">
    <source>
        <dbReference type="SAM" id="MobiDB-lite"/>
    </source>
</evidence>
<feature type="compositionally biased region" description="Acidic residues" evidence="1">
    <location>
        <begin position="35"/>
        <end position="53"/>
    </location>
</feature>
<feature type="region of interest" description="Disordered" evidence="1">
    <location>
        <begin position="35"/>
        <end position="71"/>
    </location>
</feature>
<dbReference type="AlphaFoldDB" id="A0ABC8T3S0"/>
<evidence type="ECO:0000313" key="4">
    <source>
        <dbReference type="Proteomes" id="UP001642360"/>
    </source>
</evidence>
<accession>A0ABC8T3S0</accession>
<proteinExistence type="predicted"/>
<dbReference type="SMART" id="SM01146">
    <property type="entry name" value="DUF1086"/>
    <property type="match status" value="1"/>
</dbReference>
<dbReference type="Proteomes" id="UP001642360">
    <property type="component" value="Unassembled WGS sequence"/>
</dbReference>